<evidence type="ECO:0000256" key="6">
    <source>
        <dbReference type="SAM" id="Phobius"/>
    </source>
</evidence>
<gene>
    <name evidence="7" type="ORF">SAMN05661003_12227</name>
</gene>
<evidence type="ECO:0000256" key="2">
    <source>
        <dbReference type="ARBA" id="ARBA00009840"/>
    </source>
</evidence>
<keyword evidence="8" id="KW-1185">Reference proteome</keyword>
<organism evidence="7 8">
    <name type="scientific">Desulfuromonas thiophila</name>
    <dbReference type="NCBI Taxonomy" id="57664"/>
    <lineage>
        <taxon>Bacteria</taxon>
        <taxon>Pseudomonadati</taxon>
        <taxon>Thermodesulfobacteriota</taxon>
        <taxon>Desulfuromonadia</taxon>
        <taxon>Desulfuromonadales</taxon>
        <taxon>Desulfuromonadaceae</taxon>
        <taxon>Desulfuromonas</taxon>
    </lineage>
</organism>
<keyword evidence="3 5" id="KW-0175">Coiled coil</keyword>
<accession>A0A1G7EQG3</accession>
<protein>
    <submittedName>
        <fullName evidence="7">DNA recombination protein RmuC</fullName>
    </submittedName>
</protein>
<evidence type="ECO:0000256" key="5">
    <source>
        <dbReference type="SAM" id="Coils"/>
    </source>
</evidence>
<dbReference type="RefSeq" id="WP_092080502.1">
    <property type="nucleotide sequence ID" value="NZ_FNAQ01000022.1"/>
</dbReference>
<keyword evidence="6" id="KW-1133">Transmembrane helix</keyword>
<proteinExistence type="inferred from homology"/>
<dbReference type="InterPro" id="IPR003798">
    <property type="entry name" value="DNA_recombination_RmuC"/>
</dbReference>
<comment type="function">
    <text evidence="1">Involved in DNA recombination.</text>
</comment>
<feature type="coiled-coil region" evidence="5">
    <location>
        <begin position="40"/>
        <end position="134"/>
    </location>
</feature>
<name>A0A1G7EQG3_9BACT</name>
<dbReference type="OrthoDB" id="9765111at2"/>
<dbReference type="AlphaFoldDB" id="A0A1G7EQG3"/>
<feature type="transmembrane region" description="Helical" evidence="6">
    <location>
        <begin position="13"/>
        <end position="34"/>
    </location>
</feature>
<keyword evidence="6" id="KW-0812">Transmembrane</keyword>
<sequence>MNLPAAILHLPPLVWPVAFLVLTVLFLLALLLVWRRGGQLSRLRQLLSESQHQQARLQGEREPLQRQLLQERQQLDEARQLLQQRGEQLAVLQTRLDEQQRENRENRQLLVQAQEQLRQQLRNLAQDILDEKGRQFEQRHSASLQTLLSPLREQLQEFRRTIETVHTDEVRERVSLKQQLEQLHQQSQRLNDEAGQLARALKGDNRQQGSWGELVLERLLEQSGLRQGSEYELQSSLRDADQRLQRPDVVVHLPEGRDLVIDSKVSLVAFERYCNAADATSREQSLREHVAAVRQHIGGLAAKDYSALPGLRSLDFVLLFLPIEAALIAALQADPALFDLAFQRRVAVVGPTTLLASLRTIEHLWRYERQNQNAQAIASRAGAIHDKLRGFVAEMEKIGVQIAALDQSYQSAMGRLCLGKGNLISQAQRFVDLGVKVAKPLPPAILERAELEPAEIEPEAGH</sequence>
<feature type="coiled-coil region" evidence="5">
    <location>
        <begin position="166"/>
        <end position="200"/>
    </location>
</feature>
<evidence type="ECO:0000256" key="1">
    <source>
        <dbReference type="ARBA" id="ARBA00003416"/>
    </source>
</evidence>
<dbReference type="PANTHER" id="PTHR30563">
    <property type="entry name" value="DNA RECOMBINATION PROTEIN RMUC"/>
    <property type="match status" value="1"/>
</dbReference>
<dbReference type="EMBL" id="FNAQ01000022">
    <property type="protein sequence ID" value="SDE65686.1"/>
    <property type="molecule type" value="Genomic_DNA"/>
</dbReference>
<evidence type="ECO:0000313" key="7">
    <source>
        <dbReference type="EMBL" id="SDE65686.1"/>
    </source>
</evidence>
<evidence type="ECO:0000256" key="4">
    <source>
        <dbReference type="ARBA" id="ARBA00023172"/>
    </source>
</evidence>
<dbReference type="STRING" id="57664.SAMN05661003_12227"/>
<evidence type="ECO:0000313" key="8">
    <source>
        <dbReference type="Proteomes" id="UP000243205"/>
    </source>
</evidence>
<reference evidence="8" key="1">
    <citation type="submission" date="2016-10" db="EMBL/GenBank/DDBJ databases">
        <authorList>
            <person name="Varghese N."/>
            <person name="Submissions S."/>
        </authorList>
    </citation>
    <scope>NUCLEOTIDE SEQUENCE [LARGE SCALE GENOMIC DNA]</scope>
    <source>
        <strain evidence="8">DSM 8987</strain>
    </source>
</reference>
<evidence type="ECO:0000256" key="3">
    <source>
        <dbReference type="ARBA" id="ARBA00023054"/>
    </source>
</evidence>
<keyword evidence="6" id="KW-0472">Membrane</keyword>
<dbReference type="PANTHER" id="PTHR30563:SF0">
    <property type="entry name" value="DNA RECOMBINATION PROTEIN RMUC"/>
    <property type="match status" value="1"/>
</dbReference>
<comment type="similarity">
    <text evidence="2">Belongs to the RmuC family.</text>
</comment>
<keyword evidence="4" id="KW-0233">DNA recombination</keyword>
<dbReference type="GO" id="GO:0006310">
    <property type="term" value="P:DNA recombination"/>
    <property type="evidence" value="ECO:0007669"/>
    <property type="project" value="UniProtKB-KW"/>
</dbReference>
<dbReference type="Proteomes" id="UP000243205">
    <property type="component" value="Unassembled WGS sequence"/>
</dbReference>
<dbReference type="Pfam" id="PF02646">
    <property type="entry name" value="RmuC"/>
    <property type="match status" value="1"/>
</dbReference>